<keyword evidence="5" id="KW-0560">Oxidoreductase</keyword>
<evidence type="ECO:0000256" key="1">
    <source>
        <dbReference type="ARBA" id="ARBA00005272"/>
    </source>
</evidence>
<feature type="compositionally biased region" description="Basic and acidic residues" evidence="8">
    <location>
        <begin position="442"/>
        <end position="455"/>
    </location>
</feature>
<feature type="domain" description="FAD/NAD(P)-binding" evidence="9">
    <location>
        <begin position="19"/>
        <end position="330"/>
    </location>
</feature>
<gene>
    <name evidence="10" type="ORF">HLB09_09295</name>
</gene>
<keyword evidence="6" id="KW-0520">NAD</keyword>
<proteinExistence type="inferred from homology"/>
<accession>A0A849BS28</accession>
<evidence type="ECO:0000313" key="11">
    <source>
        <dbReference type="Proteomes" id="UP000555552"/>
    </source>
</evidence>
<dbReference type="Gene3D" id="3.50.50.100">
    <property type="match status" value="1"/>
</dbReference>
<evidence type="ECO:0000256" key="4">
    <source>
        <dbReference type="ARBA" id="ARBA00022827"/>
    </source>
</evidence>
<dbReference type="PRINTS" id="PR00411">
    <property type="entry name" value="PNDRDTASEI"/>
</dbReference>
<organism evidence="10 11">
    <name type="scientific">Pseudokineococcus marinus</name>
    <dbReference type="NCBI Taxonomy" id="351215"/>
    <lineage>
        <taxon>Bacteria</taxon>
        <taxon>Bacillati</taxon>
        <taxon>Actinomycetota</taxon>
        <taxon>Actinomycetes</taxon>
        <taxon>Kineosporiales</taxon>
        <taxon>Kineosporiaceae</taxon>
        <taxon>Pseudokineococcus</taxon>
    </lineage>
</organism>
<dbReference type="PRINTS" id="PR00368">
    <property type="entry name" value="FADPNR"/>
</dbReference>
<evidence type="ECO:0000256" key="5">
    <source>
        <dbReference type="ARBA" id="ARBA00023002"/>
    </source>
</evidence>
<dbReference type="PANTHER" id="PTHR43706">
    <property type="entry name" value="NADH DEHYDROGENASE"/>
    <property type="match status" value="1"/>
</dbReference>
<dbReference type="EMBL" id="JABEMA010000120">
    <property type="protein sequence ID" value="NNH23284.1"/>
    <property type="molecule type" value="Genomic_DNA"/>
</dbReference>
<evidence type="ECO:0000256" key="2">
    <source>
        <dbReference type="ARBA" id="ARBA00012637"/>
    </source>
</evidence>
<sequence>MSTTATTGRPQGRTTGRPKVVVLGAGFAGLSAVRELDGVDADVLLVDKNAYNTFQPLLFQVSTGGLNPGDVTYSLRTFTGGRRRVGFRQGTATGVDAENKVLRMEGGDDVAYDYLIVSSGIAANYFGIPGAEEHTLTMYTRNGAVEVRDRLMTAFESAAKHTGGEPPCIVVVGGGATGTEMAGAIAELRNTYVAENYPELDPSRVRVVCIEMLDFVLAPFDDSLRQYARRSLEQRGVELRLGSAVAEVREDAVLLKGGEEIPSALTIWTSGVSAPKALSEWGFPQGRGGRLQTDPDLRIQGSDAVFAVGDVGAVDGAPLPQLAQPAIQTGKHAAANVKKLLAGQPTEAFSYSDKGTMAIVGRYSAVADIKWPFKGKFTGAIGWLMWMGLHITLLHSFRNRLAALTNIASHYVSRSGMQNVIVGEPRRVPQAGRSESDEPEAERDPQLEKQGGRAA</sequence>
<name>A0A849BS28_9ACTN</name>
<comment type="caution">
    <text evidence="10">The sequence shown here is derived from an EMBL/GenBank/DDBJ whole genome shotgun (WGS) entry which is preliminary data.</text>
</comment>
<dbReference type="EC" id="1.6.5.9" evidence="2"/>
<evidence type="ECO:0000256" key="7">
    <source>
        <dbReference type="ARBA" id="ARBA00047599"/>
    </source>
</evidence>
<keyword evidence="4" id="KW-0274">FAD</keyword>
<dbReference type="InterPro" id="IPR036188">
    <property type="entry name" value="FAD/NAD-bd_sf"/>
</dbReference>
<dbReference type="RefSeq" id="WP_171203105.1">
    <property type="nucleotide sequence ID" value="NZ_BAAANP010000007.1"/>
</dbReference>
<evidence type="ECO:0000256" key="3">
    <source>
        <dbReference type="ARBA" id="ARBA00022630"/>
    </source>
</evidence>
<dbReference type="InterPro" id="IPR045024">
    <property type="entry name" value="NDH-2"/>
</dbReference>
<reference evidence="10 11" key="1">
    <citation type="submission" date="2020-05" db="EMBL/GenBank/DDBJ databases">
        <title>MicrobeNet Type strains.</title>
        <authorList>
            <person name="Nicholson A.C."/>
        </authorList>
    </citation>
    <scope>NUCLEOTIDE SEQUENCE [LARGE SCALE GENOMIC DNA]</scope>
    <source>
        <strain evidence="10 11">JCM 14547</strain>
    </source>
</reference>
<dbReference type="SUPFAM" id="SSF51905">
    <property type="entry name" value="FAD/NAD(P)-binding domain"/>
    <property type="match status" value="1"/>
</dbReference>
<dbReference type="InterPro" id="IPR023753">
    <property type="entry name" value="FAD/NAD-binding_dom"/>
</dbReference>
<evidence type="ECO:0000256" key="6">
    <source>
        <dbReference type="ARBA" id="ARBA00023027"/>
    </source>
</evidence>
<comment type="similarity">
    <text evidence="1">Belongs to the NADH dehydrogenase family.</text>
</comment>
<evidence type="ECO:0000256" key="8">
    <source>
        <dbReference type="SAM" id="MobiDB-lite"/>
    </source>
</evidence>
<evidence type="ECO:0000259" key="9">
    <source>
        <dbReference type="Pfam" id="PF07992"/>
    </source>
</evidence>
<dbReference type="AlphaFoldDB" id="A0A849BS28"/>
<comment type="catalytic activity">
    <reaction evidence="7">
        <text>a quinone + NADH + H(+) = a quinol + NAD(+)</text>
        <dbReference type="Rhea" id="RHEA:46160"/>
        <dbReference type="ChEBI" id="CHEBI:15378"/>
        <dbReference type="ChEBI" id="CHEBI:24646"/>
        <dbReference type="ChEBI" id="CHEBI:57540"/>
        <dbReference type="ChEBI" id="CHEBI:57945"/>
        <dbReference type="ChEBI" id="CHEBI:132124"/>
        <dbReference type="EC" id="1.6.5.9"/>
    </reaction>
</comment>
<keyword evidence="3" id="KW-0285">Flavoprotein</keyword>
<dbReference type="Pfam" id="PF07992">
    <property type="entry name" value="Pyr_redox_2"/>
    <property type="match status" value="1"/>
</dbReference>
<evidence type="ECO:0000313" key="10">
    <source>
        <dbReference type="EMBL" id="NNH23284.1"/>
    </source>
</evidence>
<feature type="region of interest" description="Disordered" evidence="8">
    <location>
        <begin position="422"/>
        <end position="455"/>
    </location>
</feature>
<keyword evidence="11" id="KW-1185">Reference proteome</keyword>
<dbReference type="GO" id="GO:0050136">
    <property type="term" value="F:NADH dehydrogenase (quinone) (non-electrogenic) activity"/>
    <property type="evidence" value="ECO:0007669"/>
    <property type="project" value="UniProtKB-EC"/>
</dbReference>
<dbReference type="PANTHER" id="PTHR43706:SF47">
    <property type="entry name" value="EXTERNAL NADH-UBIQUINONE OXIDOREDUCTASE 1, MITOCHONDRIAL-RELATED"/>
    <property type="match status" value="1"/>
</dbReference>
<dbReference type="Proteomes" id="UP000555552">
    <property type="component" value="Unassembled WGS sequence"/>
</dbReference>
<protein>
    <recommendedName>
        <fullName evidence="2">NADH:ubiquinone reductase (non-electrogenic)</fullName>
        <ecNumber evidence="2">1.6.5.9</ecNumber>
    </recommendedName>
</protein>